<reference evidence="1" key="1">
    <citation type="submission" date="2023-07" db="EMBL/GenBank/DDBJ databases">
        <title>A chromosome-level genome assembly of Lolium multiflorum.</title>
        <authorList>
            <person name="Chen Y."/>
            <person name="Copetti D."/>
            <person name="Kolliker R."/>
            <person name="Studer B."/>
        </authorList>
    </citation>
    <scope>NUCLEOTIDE SEQUENCE</scope>
    <source>
        <strain evidence="1">02402/16</strain>
        <tissue evidence="1">Leaf</tissue>
    </source>
</reference>
<protein>
    <submittedName>
        <fullName evidence="1">Uncharacterized protein</fullName>
    </submittedName>
</protein>
<name>A0AAD8SPE4_LOLMU</name>
<organism evidence="1 2">
    <name type="scientific">Lolium multiflorum</name>
    <name type="common">Italian ryegrass</name>
    <name type="synonym">Lolium perenne subsp. multiflorum</name>
    <dbReference type="NCBI Taxonomy" id="4521"/>
    <lineage>
        <taxon>Eukaryota</taxon>
        <taxon>Viridiplantae</taxon>
        <taxon>Streptophyta</taxon>
        <taxon>Embryophyta</taxon>
        <taxon>Tracheophyta</taxon>
        <taxon>Spermatophyta</taxon>
        <taxon>Magnoliopsida</taxon>
        <taxon>Liliopsida</taxon>
        <taxon>Poales</taxon>
        <taxon>Poaceae</taxon>
        <taxon>BOP clade</taxon>
        <taxon>Pooideae</taxon>
        <taxon>Poodae</taxon>
        <taxon>Poeae</taxon>
        <taxon>Poeae Chloroplast Group 2 (Poeae type)</taxon>
        <taxon>Loliodinae</taxon>
        <taxon>Loliinae</taxon>
        <taxon>Lolium</taxon>
    </lineage>
</organism>
<evidence type="ECO:0000313" key="1">
    <source>
        <dbReference type="EMBL" id="KAK1661410.1"/>
    </source>
</evidence>
<dbReference type="AlphaFoldDB" id="A0AAD8SPE4"/>
<proteinExistence type="predicted"/>
<gene>
    <name evidence="1" type="ORF">QYE76_049569</name>
</gene>
<accession>A0AAD8SPE4</accession>
<comment type="caution">
    <text evidence="1">The sequence shown here is derived from an EMBL/GenBank/DDBJ whole genome shotgun (WGS) entry which is preliminary data.</text>
</comment>
<keyword evidence="2" id="KW-1185">Reference proteome</keyword>
<evidence type="ECO:0000313" key="2">
    <source>
        <dbReference type="Proteomes" id="UP001231189"/>
    </source>
</evidence>
<dbReference type="EMBL" id="JAUUTY010000003">
    <property type="protein sequence ID" value="KAK1661410.1"/>
    <property type="molecule type" value="Genomic_DNA"/>
</dbReference>
<dbReference type="Proteomes" id="UP001231189">
    <property type="component" value="Unassembled WGS sequence"/>
</dbReference>
<sequence length="172" mass="18449">MESALYAVSLAQEHHVPRCIELLVGVRPPLAKAKPLGSVAGYADDPVQGVNEHLAKNGFPDPEPPTAAAAGQANCSVDPDQALTYLHRACSLASLALKHIDVAVAAISGWLDPEEVAETSEWVADMSEVCSYYVLPSTLYWLCCLPDLFSGALLLFLIHSEFLITSLQDDSD</sequence>